<reference evidence="1" key="1">
    <citation type="submission" date="2020-12" db="EMBL/GenBank/DDBJ databases">
        <authorList>
            <person name="Brenciani A."/>
            <person name="Morroni G."/>
            <person name="Fioriti S."/>
            <person name="Coccitto S.N."/>
            <person name="Cinthi M."/>
            <person name="Giovanetti E."/>
        </authorList>
    </citation>
    <scope>NUCLEOTIDE SEQUENCE</scope>
    <source>
        <plasmid evidence="1">pAv-optrA</plasmid>
    </source>
</reference>
<accession>A0A8F3IWC4</accession>
<keyword evidence="1" id="KW-0614">Plasmid</keyword>
<proteinExistence type="predicted"/>
<organism evidence="1">
    <name type="scientific">Aerococcus viridans</name>
    <dbReference type="NCBI Taxonomy" id="1377"/>
    <lineage>
        <taxon>Bacteria</taxon>
        <taxon>Bacillati</taxon>
        <taxon>Bacillota</taxon>
        <taxon>Bacilli</taxon>
        <taxon>Lactobacillales</taxon>
        <taxon>Aerococcaceae</taxon>
        <taxon>Aerococcus</taxon>
    </lineage>
</organism>
<name>A0A8F3IWC4_9LACT</name>
<geneLocation type="plasmid" evidence="1">
    <name>pAv-optrA</name>
</geneLocation>
<sequence>MRVLCLIEKVEGNQITLYNPETQNNITLSVPDDEIYIYESALKEAEDESLFVDGFNEPALALVYYDTETENISFEGE</sequence>
<protein>
    <submittedName>
        <fullName evidence="1">Uncharacterized protein</fullName>
    </submittedName>
</protein>
<dbReference type="RefSeq" id="WP_218673644.1">
    <property type="nucleotide sequence ID" value="NZ_MW364930.1"/>
</dbReference>
<dbReference type="AlphaFoldDB" id="A0A8F3IWC4"/>
<evidence type="ECO:0000313" key="1">
    <source>
        <dbReference type="EMBL" id="QWY91704.1"/>
    </source>
</evidence>
<dbReference type="EMBL" id="MW364930">
    <property type="protein sequence ID" value="QWY91704.1"/>
    <property type="molecule type" value="Genomic_DNA"/>
</dbReference>